<dbReference type="GeneID" id="93773408"/>
<dbReference type="EMBL" id="VFOL01000001">
    <property type="protein sequence ID" value="TQL39033.1"/>
    <property type="molecule type" value="Genomic_DNA"/>
</dbReference>
<keyword evidence="4 8" id="KW-0812">Transmembrane</keyword>
<evidence type="ECO:0000256" key="7">
    <source>
        <dbReference type="ARBA" id="ARBA00023136"/>
    </source>
</evidence>
<evidence type="ECO:0000256" key="4">
    <source>
        <dbReference type="ARBA" id="ARBA00022692"/>
    </source>
</evidence>
<comment type="caution">
    <text evidence="10">The sequence shown here is derived from an EMBL/GenBank/DDBJ whole genome shotgun (WGS) entry which is preliminary data.</text>
</comment>
<keyword evidence="12" id="KW-1185">Reference proteome</keyword>
<accession>A0A542XTM8</accession>
<keyword evidence="6 8" id="KW-1133">Transmembrane helix</keyword>
<proteinExistence type="inferred from homology"/>
<dbReference type="GO" id="GO:0015105">
    <property type="term" value="F:arsenite transmembrane transporter activity"/>
    <property type="evidence" value="ECO:0007669"/>
    <property type="project" value="InterPro"/>
</dbReference>
<evidence type="ECO:0000256" key="6">
    <source>
        <dbReference type="ARBA" id="ARBA00022989"/>
    </source>
</evidence>
<comment type="similarity">
    <text evidence="2">Belongs to the ArsB family.</text>
</comment>
<evidence type="ECO:0000256" key="5">
    <source>
        <dbReference type="ARBA" id="ARBA00022849"/>
    </source>
</evidence>
<feature type="transmembrane region" description="Helical" evidence="8">
    <location>
        <begin position="302"/>
        <end position="325"/>
    </location>
</feature>
<dbReference type="Pfam" id="PF02040">
    <property type="entry name" value="ArsB"/>
    <property type="match status" value="1"/>
</dbReference>
<feature type="transmembrane region" description="Helical" evidence="8">
    <location>
        <begin position="96"/>
        <end position="128"/>
    </location>
</feature>
<feature type="transmembrane region" description="Helical" evidence="8">
    <location>
        <begin position="52"/>
        <end position="72"/>
    </location>
</feature>
<evidence type="ECO:0000256" key="8">
    <source>
        <dbReference type="SAM" id="Phobius"/>
    </source>
</evidence>
<keyword evidence="3" id="KW-1003">Cell membrane</keyword>
<organism evidence="10 11">
    <name type="scientific">Salinispora arenicola</name>
    <dbReference type="NCBI Taxonomy" id="168697"/>
    <lineage>
        <taxon>Bacteria</taxon>
        <taxon>Bacillati</taxon>
        <taxon>Actinomycetota</taxon>
        <taxon>Actinomycetes</taxon>
        <taxon>Micromonosporales</taxon>
        <taxon>Micromonosporaceae</taxon>
        <taxon>Salinispora</taxon>
    </lineage>
</organism>
<evidence type="ECO:0000313" key="12">
    <source>
        <dbReference type="Proteomes" id="UP000677457"/>
    </source>
</evidence>
<dbReference type="GO" id="GO:0046685">
    <property type="term" value="P:response to arsenic-containing substance"/>
    <property type="evidence" value="ECO:0007669"/>
    <property type="project" value="UniProtKB-KW"/>
</dbReference>
<dbReference type="PANTHER" id="PTHR43302:SF5">
    <property type="entry name" value="TRANSPORTER ARSB-RELATED"/>
    <property type="match status" value="1"/>
</dbReference>
<keyword evidence="7 8" id="KW-0472">Membrane</keyword>
<dbReference type="AlphaFoldDB" id="A0A542XTM8"/>
<feature type="transmembrane region" description="Helical" evidence="8">
    <location>
        <begin position="218"/>
        <end position="234"/>
    </location>
</feature>
<gene>
    <name evidence="10" type="ORF">FB564_4255</name>
    <name evidence="9" type="ORF">Sar04_35860</name>
</gene>
<feature type="transmembrane region" description="Helical" evidence="8">
    <location>
        <begin position="270"/>
        <end position="290"/>
    </location>
</feature>
<sequence>MSTFVSVVILVGVLGFALVRPWGLPEAMGAVPGAGLVVLLGLVSWQDAGRELVVLGPTVGFLAAVLTLAHLADDAGVFRYAGWVAGRVSRGSPRRLLGVLFVIASAVTAVLSLDATVVLLTPVVLATAMRMRVRAKPHLYACTHLANSASLLLPVSNLTNLLAFAASGLTFARFAGLMALPWLAVVATEYLLFRWFFAGDLAAPARRGPPAAPVQAPRFALVVLAVTLVGFGLAEPVGVHPAWVAAGGALVLATNRLVRRPLAEVGRLARAANLPFCGFVFGLGIVVLAVRSGGVGLVVGRLIPAWGGLAGLLAVAVLAAVLANLMNNLPATLMLTPLVAHSPGLVLAALLGVNIGPNLTYVGSLATLLWRQILHATAHRPAGREFLRLGALTVPACLMAGVAALWLGLRVSGTS</sequence>
<evidence type="ECO:0000313" key="11">
    <source>
        <dbReference type="Proteomes" id="UP000315983"/>
    </source>
</evidence>
<dbReference type="Proteomes" id="UP000315983">
    <property type="component" value="Unassembled WGS sequence"/>
</dbReference>
<dbReference type="PANTHER" id="PTHR43302">
    <property type="entry name" value="TRANSPORTER ARSB-RELATED"/>
    <property type="match status" value="1"/>
</dbReference>
<reference evidence="9 12" key="2">
    <citation type="submission" date="2021-03" db="EMBL/GenBank/DDBJ databases">
        <title>Whole genome shotgun sequence of Salinispora arenicola NBRC 105043.</title>
        <authorList>
            <person name="Komaki H."/>
            <person name="Tamura T."/>
        </authorList>
    </citation>
    <scope>NUCLEOTIDE SEQUENCE [LARGE SCALE GENOMIC DNA]</scope>
    <source>
        <strain evidence="9 12">NBRC 105043</strain>
    </source>
</reference>
<dbReference type="Proteomes" id="UP000677457">
    <property type="component" value="Unassembled WGS sequence"/>
</dbReference>
<name>A0A542XTM8_SALAC</name>
<evidence type="ECO:0000256" key="2">
    <source>
        <dbReference type="ARBA" id="ARBA00006433"/>
    </source>
</evidence>
<reference evidence="10 11" key="1">
    <citation type="submission" date="2019-06" db="EMBL/GenBank/DDBJ databases">
        <title>Sequencing the genomes of 1000 actinobacteria strains.</title>
        <authorList>
            <person name="Klenk H.-P."/>
        </authorList>
    </citation>
    <scope>NUCLEOTIDE SEQUENCE [LARGE SCALE GENOMIC DNA]</scope>
    <source>
        <strain evidence="10 11">DSM 44819</strain>
    </source>
</reference>
<evidence type="ECO:0000256" key="1">
    <source>
        <dbReference type="ARBA" id="ARBA00004651"/>
    </source>
</evidence>
<dbReference type="PRINTS" id="PR00758">
    <property type="entry name" value="ARSENICPUMP"/>
</dbReference>
<feature type="transmembrane region" description="Helical" evidence="8">
    <location>
        <begin position="149"/>
        <end position="172"/>
    </location>
</feature>
<evidence type="ECO:0000256" key="3">
    <source>
        <dbReference type="ARBA" id="ARBA00022475"/>
    </source>
</evidence>
<keyword evidence="5" id="KW-0059">Arsenical resistance</keyword>
<evidence type="ECO:0000313" key="9">
    <source>
        <dbReference type="EMBL" id="GIM86850.1"/>
    </source>
</evidence>
<evidence type="ECO:0000313" key="10">
    <source>
        <dbReference type="EMBL" id="TQL39033.1"/>
    </source>
</evidence>
<dbReference type="RefSeq" id="WP_018801103.1">
    <property type="nucleotide sequence ID" value="NZ_BOQM01000028.1"/>
</dbReference>
<dbReference type="EMBL" id="BOQM01000028">
    <property type="protein sequence ID" value="GIM86850.1"/>
    <property type="molecule type" value="Genomic_DNA"/>
</dbReference>
<feature type="transmembrane region" description="Helical" evidence="8">
    <location>
        <begin position="178"/>
        <end position="197"/>
    </location>
</feature>
<protein>
    <submittedName>
        <fullName evidence="9">Arsenic transporter</fullName>
    </submittedName>
    <submittedName>
        <fullName evidence="10">Arsenite efflux membrane protein ArsB</fullName>
    </submittedName>
</protein>
<dbReference type="InterPro" id="IPR000802">
    <property type="entry name" value="Arsenical_pump_ArsB"/>
</dbReference>
<comment type="subcellular location">
    <subcellularLocation>
        <location evidence="1">Cell membrane</location>
        <topology evidence="1">Multi-pass membrane protein</topology>
    </subcellularLocation>
</comment>
<feature type="transmembrane region" description="Helical" evidence="8">
    <location>
        <begin position="386"/>
        <end position="409"/>
    </location>
</feature>
<feature type="transmembrane region" description="Helical" evidence="8">
    <location>
        <begin position="27"/>
        <end position="45"/>
    </location>
</feature>
<dbReference type="GO" id="GO:0005886">
    <property type="term" value="C:plasma membrane"/>
    <property type="evidence" value="ECO:0007669"/>
    <property type="project" value="UniProtKB-SubCell"/>
</dbReference>